<dbReference type="PROSITE" id="PS51470">
    <property type="entry name" value="FG_GAP"/>
    <property type="match status" value="3"/>
</dbReference>
<evidence type="ECO:0000313" key="7">
    <source>
        <dbReference type="Proteomes" id="UP000008743"/>
    </source>
</evidence>
<dbReference type="Gene3D" id="2.110.10.10">
    <property type="entry name" value="Hemopexin-like domain"/>
    <property type="match status" value="1"/>
</dbReference>
<dbReference type="OrthoDB" id="5317514at2759"/>
<keyword evidence="7" id="KW-1185">Reference proteome</keyword>
<dbReference type="InterPro" id="IPR036375">
    <property type="entry name" value="Hemopexin-like_dom_sf"/>
</dbReference>
<dbReference type="GO" id="GO:0007229">
    <property type="term" value="P:integrin-mediated signaling pathway"/>
    <property type="evidence" value="ECO:0007669"/>
    <property type="project" value="TreeGrafter"/>
</dbReference>
<feature type="repeat" description="FG-GAP" evidence="4">
    <location>
        <begin position="566"/>
        <end position="624"/>
    </location>
</feature>
<gene>
    <name evidence="6" type="ORF">CAOG_001284</name>
</gene>
<dbReference type="InterPro" id="IPR028994">
    <property type="entry name" value="Integrin_alpha_N"/>
</dbReference>
<dbReference type="GO" id="GO:0005178">
    <property type="term" value="F:integrin binding"/>
    <property type="evidence" value="ECO:0007669"/>
    <property type="project" value="TreeGrafter"/>
</dbReference>
<dbReference type="EMBL" id="KE346361">
    <property type="protein sequence ID" value="KJE89868.1"/>
    <property type="molecule type" value="Genomic_DNA"/>
</dbReference>
<dbReference type="InterPro" id="IPR013519">
    <property type="entry name" value="Int_alpha_beta-p"/>
</dbReference>
<accession>A0A0D2WK13</accession>
<dbReference type="GO" id="GO:0007160">
    <property type="term" value="P:cell-matrix adhesion"/>
    <property type="evidence" value="ECO:0007669"/>
    <property type="project" value="TreeGrafter"/>
</dbReference>
<dbReference type="STRING" id="595528.A0A0D2WK13"/>
<dbReference type="GO" id="GO:0098609">
    <property type="term" value="P:cell-cell adhesion"/>
    <property type="evidence" value="ECO:0007669"/>
    <property type="project" value="TreeGrafter"/>
</dbReference>
<evidence type="ECO:0000256" key="5">
    <source>
        <dbReference type="SAM" id="SignalP"/>
    </source>
</evidence>
<dbReference type="GO" id="GO:0009897">
    <property type="term" value="C:external side of plasma membrane"/>
    <property type="evidence" value="ECO:0007669"/>
    <property type="project" value="TreeGrafter"/>
</dbReference>
<dbReference type="GO" id="GO:0033627">
    <property type="term" value="P:cell adhesion mediated by integrin"/>
    <property type="evidence" value="ECO:0007669"/>
    <property type="project" value="TreeGrafter"/>
</dbReference>
<feature type="signal peptide" evidence="5">
    <location>
        <begin position="1"/>
        <end position="24"/>
    </location>
</feature>
<dbReference type="SUPFAM" id="SSF50923">
    <property type="entry name" value="Hemopexin-like domain"/>
    <property type="match status" value="1"/>
</dbReference>
<dbReference type="Pfam" id="PF01839">
    <property type="entry name" value="FG-GAP"/>
    <property type="match status" value="3"/>
</dbReference>
<keyword evidence="2" id="KW-0677">Repeat</keyword>
<dbReference type="SMART" id="SM00191">
    <property type="entry name" value="Int_alpha"/>
    <property type="match status" value="6"/>
</dbReference>
<keyword evidence="1 5" id="KW-0732">Signal</keyword>
<evidence type="ECO:0000256" key="4">
    <source>
        <dbReference type="PROSITE-ProRule" id="PRU00803"/>
    </source>
</evidence>
<feature type="repeat" description="FG-GAP" evidence="4">
    <location>
        <begin position="633"/>
        <end position="690"/>
    </location>
</feature>
<dbReference type="InterPro" id="IPR013517">
    <property type="entry name" value="FG-GAP"/>
</dbReference>
<keyword evidence="3" id="KW-0325">Glycoprotein</keyword>
<dbReference type="PANTHER" id="PTHR23220">
    <property type="entry name" value="INTEGRIN ALPHA"/>
    <property type="match status" value="1"/>
</dbReference>
<dbReference type="InParanoid" id="A0A0D2WK13"/>
<dbReference type="PANTHER" id="PTHR23220:SF133">
    <property type="entry name" value="INTEGRIN ALPHA-PS2"/>
    <property type="match status" value="1"/>
</dbReference>
<feature type="chain" id="PRO_5002269979" evidence="5">
    <location>
        <begin position="25"/>
        <end position="1717"/>
    </location>
</feature>
<dbReference type="Proteomes" id="UP000008743">
    <property type="component" value="Unassembled WGS sequence"/>
</dbReference>
<sequence>MQRRMLHLGLAVFCLAMVTRLTYAQYISPAPVWTARGEQAGARFGSTLLIDDFDSDAQVDFVIGSPYFSPWYDHATKANDRTNEGDVTVFYGALQARQLIRDKWSNIPASFITNGIQGAYIVDASIPSAALISNTNVLVINLATNAVITASRAITAHFASLPAAFQSGIDTILDHPDGKLYLIKDTNVCTYTKSSLAFFGTDTVTAAFPGLSTYGFTTGLTAAFSNNVNQIYFFKGTRYLMWDFERSNVNTALPWPININATCSPFATAFPTGFRTAFTSVQVTAKWSTSTIPVQNIPFVYAFTADGYFSMAPSRFLTNCRFGGWAGNALASGKATSTSYSSLFLGAYGCANACIDNEGCLQFGRVWQFTGSARGLQFVAANNDQTTDSRGTRTSGTHVGTSLDVGMGRRTGAYQPVLTGGNLCSGDFAGSAYKYGSSFNLADASQQTKNVVLNTKMGLTVLARGEYTGDTYEDLVVSSIRGDASSTVNPFFAGTVFIYSGAVTITNANPVRRLEGTVFGAGFGHCLERADLNGDGRDDLVISAPFNDAGRVYVYLQAASTGIPTTATMFVSGQVTYEEFGFSVVRIGDLNNDGRDDVAIGAPMYNSHEGRIFLHFGAATGLNPTAAQIILGSSVFGSAYLSSPMQFGYSIVGRDLDSDSYPDLLVGAPKLDGVGGAVLLYSNNQADSSITLATTPSSTITSPGSFSAAFTVTNAGPNPAVAVTFTVDLSSASVINANPAVTGTLVSSSISGSQLLVELGDLPNGASRVITLNFGALDVTYLYPSSISLSAHLSQNNSSYDYVSSNNDVSATLSIATIADLMLQNAPVLVKNTAPFTATSIQQGQDIVIPLVRAINLGPATAFGTSIKFTLPYGVTVKSFNTTLGICIGVTSLDCNFGNLLVNQNVTIFNLVLATASFTSTAGVTITMQSSSTEPTPDTHSNTFVTNTVSVDSTSSDLATAALSVYPTAVEAGGNLLMFATFYCAGVRDADLAIATLTLGAGTNVTDVSLAGFAGNCSTATSGAFGAAVVTCWIRFFRAGASATVTVAADVSGLLLAGSSIASSANITSALHDPVMTDNFMAGPTISVSRLTKFSVTHVLDIFDVYSPPFYLNNLVNVTTTVLNEGPSPMLAPVVVYIILDPRLTFGDLLLDHGCTATLHAGANITVACSVPAFPVGNAIDLNTGFKISSATSTQMTVRSFVDVASQPAPLLLDVDFTVDLVTSLRLPDDVVGFFEVPQGSSFTITFGFNNVGHNDATNVVATLSLPSHVTFVQGTGTPYTAPCVLVGSDVQCPMGTHVRDSGSISSGQITLTSSTVGVYDFVLNSASDQTDNTDNRAYFSVSVREFSDIALSLSAPTLATKGGQLTYGVQVDNLGPGDAHDIEFTLAYDAAHLTIVSFNQNATYGCTESTPGSLLCPFGSLPPSGSITALAFVFAIAEGSPSSVTATGTLTQSVDEGTGDPLLNNVATRTTGLADPYVDFKLSMTFTPAVFIVEPGRRFVETLIISNDGVRADQPILSIESWPSGMIINSIDLASAAGNTSLLTGCPILNSTNPAPWNCTLPSQPARTNAFIVTATGSFLSSRDAINGLALLKARVSPLSINDIDPDNNAADGILEITVTVARATSDDDSSVAWWIILLACLGGVLVVSGERCDFFFWVFVFVQGSGVKSLLKASKLGCHAQSSPCHFLSVFVIDRRNLYAEKARILCSQVASAHA</sequence>
<dbReference type="Gene3D" id="2.130.10.130">
    <property type="entry name" value="Integrin alpha, N-terminal"/>
    <property type="match status" value="2"/>
</dbReference>
<dbReference type="SUPFAM" id="SSF69318">
    <property type="entry name" value="Integrin alpha N-terminal domain"/>
    <property type="match status" value="1"/>
</dbReference>
<evidence type="ECO:0000256" key="2">
    <source>
        <dbReference type="ARBA" id="ARBA00022737"/>
    </source>
</evidence>
<proteinExistence type="predicted"/>
<feature type="repeat" description="FG-GAP" evidence="4">
    <location>
        <begin position="509"/>
        <end position="564"/>
    </location>
</feature>
<dbReference type="InterPro" id="IPR000413">
    <property type="entry name" value="Integrin_alpha"/>
</dbReference>
<organism evidence="6 7">
    <name type="scientific">Capsaspora owczarzaki (strain ATCC 30864)</name>
    <dbReference type="NCBI Taxonomy" id="595528"/>
    <lineage>
        <taxon>Eukaryota</taxon>
        <taxon>Filasterea</taxon>
        <taxon>Capsaspora</taxon>
    </lineage>
</organism>
<evidence type="ECO:0000256" key="3">
    <source>
        <dbReference type="ARBA" id="ARBA00023180"/>
    </source>
</evidence>
<dbReference type="PRINTS" id="PR01185">
    <property type="entry name" value="INTEGRINA"/>
</dbReference>
<dbReference type="GO" id="GO:0008305">
    <property type="term" value="C:integrin complex"/>
    <property type="evidence" value="ECO:0007669"/>
    <property type="project" value="InterPro"/>
</dbReference>
<evidence type="ECO:0000256" key="1">
    <source>
        <dbReference type="ARBA" id="ARBA00022729"/>
    </source>
</evidence>
<evidence type="ECO:0000313" key="6">
    <source>
        <dbReference type="EMBL" id="KJE89868.1"/>
    </source>
</evidence>
<name>A0A0D2WK13_CAPO3</name>
<reference evidence="7" key="1">
    <citation type="submission" date="2011-02" db="EMBL/GenBank/DDBJ databases">
        <title>The Genome Sequence of Capsaspora owczarzaki ATCC 30864.</title>
        <authorList>
            <person name="Russ C."/>
            <person name="Cuomo C."/>
            <person name="Burger G."/>
            <person name="Gray M.W."/>
            <person name="Holland P.W.H."/>
            <person name="King N."/>
            <person name="Lang F.B.F."/>
            <person name="Roger A.J."/>
            <person name="Ruiz-Trillo I."/>
            <person name="Young S.K."/>
            <person name="Zeng Q."/>
            <person name="Gargeya S."/>
            <person name="Alvarado L."/>
            <person name="Berlin A."/>
            <person name="Chapman S.B."/>
            <person name="Chen Z."/>
            <person name="Freedman E."/>
            <person name="Gellesch M."/>
            <person name="Goldberg J."/>
            <person name="Griggs A."/>
            <person name="Gujja S."/>
            <person name="Heilman E."/>
            <person name="Heiman D."/>
            <person name="Howarth C."/>
            <person name="Mehta T."/>
            <person name="Neiman D."/>
            <person name="Pearson M."/>
            <person name="Roberts A."/>
            <person name="Saif S."/>
            <person name="Shea T."/>
            <person name="Shenoy N."/>
            <person name="Sisk P."/>
            <person name="Stolte C."/>
            <person name="Sykes S."/>
            <person name="White J."/>
            <person name="Yandava C."/>
            <person name="Haas B."/>
            <person name="Nusbaum C."/>
            <person name="Birren B."/>
        </authorList>
    </citation>
    <scope>NUCLEOTIDE SEQUENCE</scope>
    <source>
        <strain evidence="7">ATCC 30864</strain>
    </source>
</reference>
<protein>
    <submittedName>
        <fullName evidence="6">Uncharacterized protein</fullName>
    </submittedName>
</protein>